<dbReference type="Pfam" id="PF07905">
    <property type="entry name" value="PucR"/>
    <property type="match status" value="1"/>
</dbReference>
<organism evidence="3 4">
    <name type="scientific">Lactiplantibacillus pentosus</name>
    <name type="common">Lactobacillus pentosus</name>
    <dbReference type="NCBI Taxonomy" id="1589"/>
    <lineage>
        <taxon>Bacteria</taxon>
        <taxon>Bacillati</taxon>
        <taxon>Bacillota</taxon>
        <taxon>Bacilli</taxon>
        <taxon>Lactobacillales</taxon>
        <taxon>Lactobacillaceae</taxon>
        <taxon>Lactiplantibacillus</taxon>
    </lineage>
</organism>
<comment type="caution">
    <text evidence="3">The sequence shown here is derived from an EMBL/GenBank/DDBJ whole genome shotgun (WGS) entry which is preliminary data.</text>
</comment>
<dbReference type="AlphaFoldDB" id="A0AAW8VYJ0"/>
<dbReference type="InterPro" id="IPR012914">
    <property type="entry name" value="PucR_dom"/>
</dbReference>
<sequence length="516" mass="58556">MSITMQDVLKLSALKGCQILAGQSALQKTVASVSVLEYSKPTLVQSEIYQHIRFSNDEIVLTAFASVRDDVNAQCRNIETLAAAGEIGIILFYVGIIIPEVDPAVIDLANRLNFLIVMMPKNAPELTYSSVISEILFSVYNDQITNPNFSSEIVEKVSKMPKSRRNLNTVLRLLSDQLKVSLALVDARKNLVCVENWPRTNKINWLGWMGDNQHESSEVSFYQDKLGSSEKWQLAILKEQGQMTQLIQQRILETVRIALNLWGEDVSRDSPTAQLISAIMQARYQRAMQLAKQCHLNVHNFTTLLILNGRAVSMWSQRDIRQFAADIEPFIGPCLCEYYHDDIVVITTTKNAVSDEREALEQHLESYRSSSKDELVSVSFNHLDSLKQLTAAYEQAADSFTALQLIFPRRQSFNSGDIEFGHHCQSMVSQETSWLAARVQRLERLNADLQQTLLTFLLDDNRNIELTAGDLFVHPNTVKYRLKKLDQYFGFKVGRMPESLELYQLAACLRIMRGHA</sequence>
<accession>A0AAW8VYJ0</accession>
<dbReference type="KEGG" id="lpg:BB562_08815"/>
<dbReference type="Pfam" id="PF13556">
    <property type="entry name" value="HTH_30"/>
    <property type="match status" value="1"/>
</dbReference>
<dbReference type="EMBL" id="JAVLAQ010000002">
    <property type="protein sequence ID" value="MDT6991454.1"/>
    <property type="molecule type" value="Genomic_DNA"/>
</dbReference>
<dbReference type="InterPro" id="IPR025736">
    <property type="entry name" value="PucR_C-HTH_dom"/>
</dbReference>
<dbReference type="InterPro" id="IPR051448">
    <property type="entry name" value="CdaR-like_regulators"/>
</dbReference>
<feature type="domain" description="PucR C-terminal helix-turn-helix" evidence="2">
    <location>
        <begin position="451"/>
        <end position="503"/>
    </location>
</feature>
<feature type="domain" description="Purine catabolism PurC-like" evidence="1">
    <location>
        <begin position="7"/>
        <end position="136"/>
    </location>
</feature>
<evidence type="ECO:0000259" key="1">
    <source>
        <dbReference type="Pfam" id="PF07905"/>
    </source>
</evidence>
<gene>
    <name evidence="3" type="ORF">RI536_15435</name>
</gene>
<evidence type="ECO:0000313" key="3">
    <source>
        <dbReference type="EMBL" id="MDT6991454.1"/>
    </source>
</evidence>
<evidence type="ECO:0000313" key="4">
    <source>
        <dbReference type="Proteomes" id="UP001267003"/>
    </source>
</evidence>
<evidence type="ECO:0000259" key="2">
    <source>
        <dbReference type="Pfam" id="PF13556"/>
    </source>
</evidence>
<proteinExistence type="predicted"/>
<name>A0AAW8VYJ0_LACPE</name>
<dbReference type="Gene3D" id="1.10.10.2840">
    <property type="entry name" value="PucR C-terminal helix-turn-helix domain"/>
    <property type="match status" value="1"/>
</dbReference>
<protein>
    <submittedName>
        <fullName evidence="3">PucR family transcriptional regulator</fullName>
    </submittedName>
</protein>
<dbReference type="PANTHER" id="PTHR33744:SF16">
    <property type="entry name" value="CARBOHYDRATE DIACID REGULATOR"/>
    <property type="match status" value="1"/>
</dbReference>
<dbReference type="PANTHER" id="PTHR33744">
    <property type="entry name" value="CARBOHYDRATE DIACID REGULATOR"/>
    <property type="match status" value="1"/>
</dbReference>
<dbReference type="InterPro" id="IPR042070">
    <property type="entry name" value="PucR_C-HTH_sf"/>
</dbReference>
<dbReference type="RefSeq" id="WP_101873522.1">
    <property type="nucleotide sequence ID" value="NZ_CP016491.1"/>
</dbReference>
<reference evidence="3" key="1">
    <citation type="submission" date="2023-08" db="EMBL/GenBank/DDBJ databases">
        <authorList>
            <person name="Page C.A."/>
            <person name="Perez-Diaz I.M."/>
        </authorList>
    </citation>
    <scope>NUCLEOTIDE SEQUENCE</scope>
    <source>
        <strain evidence="3">7.8.46</strain>
    </source>
</reference>
<dbReference type="Proteomes" id="UP001267003">
    <property type="component" value="Unassembled WGS sequence"/>
</dbReference>